<dbReference type="GO" id="GO:0016887">
    <property type="term" value="F:ATP hydrolysis activity"/>
    <property type="evidence" value="ECO:0007669"/>
    <property type="project" value="InterPro"/>
</dbReference>
<dbReference type="SUPFAM" id="SSF52540">
    <property type="entry name" value="P-loop containing nucleoside triphosphate hydrolases"/>
    <property type="match status" value="1"/>
</dbReference>
<keyword evidence="3" id="KW-0547">Nucleotide-binding</keyword>
<dbReference type="PANTHER" id="PTHR46743:SF2">
    <property type="entry name" value="TEICHOIC ACIDS EXPORT ATP-BINDING PROTEIN TAGH"/>
    <property type="match status" value="1"/>
</dbReference>
<accession>A0A1G2T6V6</accession>
<comment type="caution">
    <text evidence="6">The sequence shown here is derived from an EMBL/GenBank/DDBJ whole genome shotgun (WGS) entry which is preliminary data.</text>
</comment>
<gene>
    <name evidence="6" type="ORF">A2W58_02820</name>
</gene>
<keyword evidence="2" id="KW-0813">Transport</keyword>
<dbReference type="GO" id="GO:0005524">
    <property type="term" value="F:ATP binding"/>
    <property type="evidence" value="ECO:0007669"/>
    <property type="project" value="UniProtKB-KW"/>
</dbReference>
<evidence type="ECO:0000313" key="7">
    <source>
        <dbReference type="Proteomes" id="UP000179264"/>
    </source>
</evidence>
<proteinExistence type="inferred from homology"/>
<dbReference type="InterPro" id="IPR050683">
    <property type="entry name" value="Bact_Polysacc_Export_ATP-bd"/>
</dbReference>
<dbReference type="InterPro" id="IPR003439">
    <property type="entry name" value="ABC_transporter-like_ATP-bd"/>
</dbReference>
<dbReference type="PANTHER" id="PTHR46743">
    <property type="entry name" value="TEICHOIC ACIDS EXPORT ATP-BINDING PROTEIN TAGH"/>
    <property type="match status" value="1"/>
</dbReference>
<organism evidence="6 7">
    <name type="scientific">Candidatus Zambryskibacteria bacterium RIFCSPHIGHO2_02_38_10.5</name>
    <dbReference type="NCBI Taxonomy" id="1802742"/>
    <lineage>
        <taxon>Bacteria</taxon>
        <taxon>Candidatus Zambryskiibacteriota</taxon>
    </lineage>
</organism>
<reference evidence="6 7" key="1">
    <citation type="journal article" date="2016" name="Nat. Commun.">
        <title>Thousands of microbial genomes shed light on interconnected biogeochemical processes in an aquifer system.</title>
        <authorList>
            <person name="Anantharaman K."/>
            <person name="Brown C.T."/>
            <person name="Hug L.A."/>
            <person name="Sharon I."/>
            <person name="Castelle C.J."/>
            <person name="Probst A.J."/>
            <person name="Thomas B.C."/>
            <person name="Singh A."/>
            <person name="Wilkins M.J."/>
            <person name="Karaoz U."/>
            <person name="Brodie E.L."/>
            <person name="Williams K.H."/>
            <person name="Hubbard S.S."/>
            <person name="Banfield J.F."/>
        </authorList>
    </citation>
    <scope>NUCLEOTIDE SEQUENCE [LARGE SCALE GENOMIC DNA]</scope>
</reference>
<dbReference type="InterPro" id="IPR003593">
    <property type="entry name" value="AAA+_ATPase"/>
</dbReference>
<evidence type="ECO:0000259" key="5">
    <source>
        <dbReference type="PROSITE" id="PS50893"/>
    </source>
</evidence>
<dbReference type="GO" id="GO:0140359">
    <property type="term" value="F:ABC-type transporter activity"/>
    <property type="evidence" value="ECO:0007669"/>
    <property type="project" value="InterPro"/>
</dbReference>
<dbReference type="GO" id="GO:0016020">
    <property type="term" value="C:membrane"/>
    <property type="evidence" value="ECO:0007669"/>
    <property type="project" value="InterPro"/>
</dbReference>
<dbReference type="InterPro" id="IPR015860">
    <property type="entry name" value="ABC_transpr_TagH-like"/>
</dbReference>
<dbReference type="PROSITE" id="PS50893">
    <property type="entry name" value="ABC_TRANSPORTER_2"/>
    <property type="match status" value="1"/>
</dbReference>
<sequence length="423" mass="47544">MNSTKPAIEIKNIGKKYNINHQGGGYVTLREVIMETVKSPIKSLKSKIKQVIGKDQKEEFWALDNVSFNVKRGEIIGIIGPNGAGKSTLLKILSQITPPTTGEIKISGSVGSLLEVGTGFHPELTGRENIFLNGAILGMTRKQTARKFNEIVEFSGIGKFLDTPVKHYSSGMYVRLAFSVAAHMEPDILIVDEVLAVGDAEFQKKCLGKMNDITKSDGRTIIFVSHNLDAIERLCTKTILLKKGKIIKVGETSDVINYYLNVESSLNSIVEFKEKSNLQGQIKKVTILDKNNEPRVRIPVSEKFFIEIELDIKEKLEQKMIFLHFYYHGEIILVSTEGDKTGVYKNYDVGTYKTRVEIPAYLFQVGMLFLNIDLKHLTNMIDQVIDISIEITNENSSREPISGDNYWGKISTILDYKTIRINE</sequence>
<dbReference type="Gene3D" id="3.40.50.300">
    <property type="entry name" value="P-loop containing nucleotide triphosphate hydrolases"/>
    <property type="match status" value="1"/>
</dbReference>
<evidence type="ECO:0000313" key="6">
    <source>
        <dbReference type="EMBL" id="OHA93004.1"/>
    </source>
</evidence>
<evidence type="ECO:0000256" key="4">
    <source>
        <dbReference type="ARBA" id="ARBA00022840"/>
    </source>
</evidence>
<evidence type="ECO:0000256" key="2">
    <source>
        <dbReference type="ARBA" id="ARBA00022448"/>
    </source>
</evidence>
<evidence type="ECO:0000256" key="1">
    <source>
        <dbReference type="ARBA" id="ARBA00005417"/>
    </source>
</evidence>
<feature type="domain" description="ABC transporter" evidence="5">
    <location>
        <begin position="46"/>
        <end position="268"/>
    </location>
</feature>
<dbReference type="Pfam" id="PF00005">
    <property type="entry name" value="ABC_tran"/>
    <property type="match status" value="1"/>
</dbReference>
<dbReference type="SMART" id="SM00382">
    <property type="entry name" value="AAA"/>
    <property type="match status" value="1"/>
</dbReference>
<dbReference type="EMBL" id="MHVL01000029">
    <property type="protein sequence ID" value="OHA93004.1"/>
    <property type="molecule type" value="Genomic_DNA"/>
</dbReference>
<dbReference type="AlphaFoldDB" id="A0A1G2T6V6"/>
<protein>
    <recommendedName>
        <fullName evidence="5">ABC transporter domain-containing protein</fullName>
    </recommendedName>
</protein>
<keyword evidence="4" id="KW-0067">ATP-binding</keyword>
<evidence type="ECO:0000256" key="3">
    <source>
        <dbReference type="ARBA" id="ARBA00022741"/>
    </source>
</evidence>
<dbReference type="CDD" id="cd03220">
    <property type="entry name" value="ABC_KpsT_Wzt"/>
    <property type="match status" value="1"/>
</dbReference>
<dbReference type="Proteomes" id="UP000179264">
    <property type="component" value="Unassembled WGS sequence"/>
</dbReference>
<name>A0A1G2T6V6_9BACT</name>
<dbReference type="InterPro" id="IPR027417">
    <property type="entry name" value="P-loop_NTPase"/>
</dbReference>
<comment type="similarity">
    <text evidence="1">Belongs to the ABC transporter superfamily.</text>
</comment>